<evidence type="ECO:0000313" key="6">
    <source>
        <dbReference type="Proteomes" id="UP000178370"/>
    </source>
</evidence>
<gene>
    <name evidence="5" type="ORF">A2763_00180</name>
</gene>
<evidence type="ECO:0000256" key="4">
    <source>
        <dbReference type="SAM" id="SignalP"/>
    </source>
</evidence>
<keyword evidence="3" id="KW-0812">Transmembrane</keyword>
<evidence type="ECO:0000313" key="5">
    <source>
        <dbReference type="EMBL" id="OGG51008.1"/>
    </source>
</evidence>
<dbReference type="AlphaFoldDB" id="A0A1F6CPC3"/>
<feature type="transmembrane region" description="Helical" evidence="3">
    <location>
        <begin position="140"/>
        <end position="168"/>
    </location>
</feature>
<comment type="caution">
    <text evidence="5">The sequence shown here is derived from an EMBL/GenBank/DDBJ whole genome shotgun (WGS) entry which is preliminary data.</text>
</comment>
<feature type="transmembrane region" description="Helical" evidence="3">
    <location>
        <begin position="189"/>
        <end position="213"/>
    </location>
</feature>
<dbReference type="Proteomes" id="UP000178370">
    <property type="component" value="Unassembled WGS sequence"/>
</dbReference>
<feature type="chain" id="PRO_5009523555" evidence="4">
    <location>
        <begin position="31"/>
        <end position="902"/>
    </location>
</feature>
<feature type="region of interest" description="Disordered" evidence="2">
    <location>
        <begin position="846"/>
        <end position="902"/>
    </location>
</feature>
<feature type="transmembrane region" description="Helical" evidence="3">
    <location>
        <begin position="336"/>
        <end position="356"/>
    </location>
</feature>
<keyword evidence="3" id="KW-0472">Membrane</keyword>
<organism evidence="5 6">
    <name type="scientific">Candidatus Kaiserbacteria bacterium RIFCSPHIGHO2_01_FULL_54_36</name>
    <dbReference type="NCBI Taxonomy" id="1798482"/>
    <lineage>
        <taxon>Bacteria</taxon>
        <taxon>Candidatus Kaiseribacteriota</taxon>
    </lineage>
</organism>
<feature type="compositionally biased region" description="Low complexity" evidence="2">
    <location>
        <begin position="637"/>
        <end position="650"/>
    </location>
</feature>
<feature type="transmembrane region" description="Helical" evidence="3">
    <location>
        <begin position="402"/>
        <end position="423"/>
    </location>
</feature>
<feature type="coiled-coil region" evidence="1">
    <location>
        <begin position="739"/>
        <end position="798"/>
    </location>
</feature>
<keyword evidence="3" id="KW-1133">Transmembrane helix</keyword>
<evidence type="ECO:0000256" key="3">
    <source>
        <dbReference type="SAM" id="Phobius"/>
    </source>
</evidence>
<feature type="transmembrane region" description="Helical" evidence="3">
    <location>
        <begin position="225"/>
        <end position="243"/>
    </location>
</feature>
<dbReference type="EMBL" id="MFKV01000004">
    <property type="protein sequence ID" value="OGG51008.1"/>
    <property type="molecule type" value="Genomic_DNA"/>
</dbReference>
<dbReference type="STRING" id="1798482.A2763_00180"/>
<feature type="transmembrane region" description="Helical" evidence="3">
    <location>
        <begin position="443"/>
        <end position="460"/>
    </location>
</feature>
<keyword evidence="1" id="KW-0175">Coiled coil</keyword>
<protein>
    <submittedName>
        <fullName evidence="5">Uncharacterized protein</fullName>
    </submittedName>
</protein>
<feature type="region of interest" description="Disordered" evidence="2">
    <location>
        <begin position="635"/>
        <end position="672"/>
    </location>
</feature>
<feature type="transmembrane region" description="Helical" evidence="3">
    <location>
        <begin position="362"/>
        <end position="381"/>
    </location>
</feature>
<evidence type="ECO:0000256" key="1">
    <source>
        <dbReference type="SAM" id="Coils"/>
    </source>
</evidence>
<feature type="signal peptide" evidence="4">
    <location>
        <begin position="1"/>
        <end position="30"/>
    </location>
</feature>
<proteinExistence type="predicted"/>
<accession>A0A1F6CPC3</accession>
<evidence type="ECO:0000256" key="2">
    <source>
        <dbReference type="SAM" id="MobiDB-lite"/>
    </source>
</evidence>
<name>A0A1F6CPC3_9BACT</name>
<reference evidence="5 6" key="1">
    <citation type="journal article" date="2016" name="Nat. Commun.">
        <title>Thousands of microbial genomes shed light on interconnected biogeochemical processes in an aquifer system.</title>
        <authorList>
            <person name="Anantharaman K."/>
            <person name="Brown C.T."/>
            <person name="Hug L.A."/>
            <person name="Sharon I."/>
            <person name="Castelle C.J."/>
            <person name="Probst A.J."/>
            <person name="Thomas B.C."/>
            <person name="Singh A."/>
            <person name="Wilkins M.J."/>
            <person name="Karaoz U."/>
            <person name="Brodie E.L."/>
            <person name="Williams K.H."/>
            <person name="Hubbard S.S."/>
            <person name="Banfield J.F."/>
        </authorList>
    </citation>
    <scope>NUCLEOTIDE SEQUENCE [LARGE SCALE GENOMIC DNA]</scope>
</reference>
<feature type="compositionally biased region" description="Basic and acidic residues" evidence="2">
    <location>
        <begin position="652"/>
        <end position="672"/>
    </location>
</feature>
<keyword evidence="4" id="KW-0732">Signal</keyword>
<sequence length="902" mass="97323">MTSALQKSLAFFTLNVLICASALVPAPVEAQLQAESLSPSLGTCRYYNPIPVTNGQLPTTSSIQGLVVPPNATYACAYPGGGGYQFFDASGSLINATTGGLNQPTRTYDSNLNSTGSLNESCNFSRDWAPFFSVTCWGRLIGAVVVGAFLSIGVAILQIAGYLFNFLLNYTIVGFSTEIYARIKDAIEIGWTAFRDIANILIIGMFTFIAISIILGEKTFGQKKLIAKVLIIAVLINFSLLFTKMIIDASNFTATQFYKAALEQVASPSAAGASVTAVVADADARAKTATETAQSSSNGIAGQFMQAIGITGAADSIDYVRGQQERTKDGFKGMMFGFLALVFFLGAAAVLFYGSFLLISRAVLLIFLMVTSSLAFASYLIPSWETSSYGWKTWWNSLLKSAVFAPILMLFLWITLMISQRLALPGSSLATLGAAGSNPEGNIAAVFSYLMILGLLFLSFKLSSSFAGKIAGFNFAQGGVATALGLGSRLAGFGLQRTLGREYAKRSSALGDKIKTQREFVADQNLSAWARQDAQKRVDKMTRQKGRADWIQKQNFNIAQSKLGDIAAKQTGASSWLSSGDKKDNFEADAKKKAEAAATRAEGAYNLTQGEQNKLRDREQYRLIREQKLTAEASRDAAQQQVLATEQQAQNEKTRLQNDKTAADRRNTTEKARLENLKQTEERNAQTIETQAKTTKDILEKEVQGLMDERSHAPTASHTGIDTEIANRRGLQAVEDDKIKRVHAEVKKFEEQIQAVGDNMRVDQQRHGQQVQELDAGVEAAKQKLEAEKSKVKEFDDKNSPTINRIAGEARTIVQEHVDTAKAAGAAAAQRYGTNPLARLVGMETYGGKKAKGTYEEKQSKSAGRKALEDAVTEMSKTPAAGTPASVTPPPPAAGGTGGHTP</sequence>